<organism evidence="2 3">
    <name type="scientific">Streptomyces himastatinicus ATCC 53653</name>
    <dbReference type="NCBI Taxonomy" id="457427"/>
    <lineage>
        <taxon>Bacteria</taxon>
        <taxon>Bacillati</taxon>
        <taxon>Actinomycetota</taxon>
        <taxon>Actinomycetes</taxon>
        <taxon>Kitasatosporales</taxon>
        <taxon>Streptomycetaceae</taxon>
        <taxon>Streptomyces</taxon>
        <taxon>Streptomyces violaceusniger group</taxon>
    </lineage>
</organism>
<name>D9WIY1_9ACTN</name>
<feature type="region of interest" description="Disordered" evidence="1">
    <location>
        <begin position="98"/>
        <end position="216"/>
    </location>
</feature>
<protein>
    <submittedName>
        <fullName evidence="2">Putative Transposase</fullName>
    </submittedName>
</protein>
<feature type="compositionally biased region" description="Basic residues" evidence="1">
    <location>
        <begin position="145"/>
        <end position="159"/>
    </location>
</feature>
<dbReference type="Proteomes" id="UP000003963">
    <property type="component" value="Unassembled WGS sequence"/>
</dbReference>
<dbReference type="HOGENOM" id="CLU_1277025_0_0_11"/>
<evidence type="ECO:0000313" key="2">
    <source>
        <dbReference type="EMBL" id="EFL27634.1"/>
    </source>
</evidence>
<evidence type="ECO:0000256" key="1">
    <source>
        <dbReference type="SAM" id="MobiDB-lite"/>
    </source>
</evidence>
<dbReference type="EMBL" id="GG657754">
    <property type="protein sequence ID" value="EFL27634.1"/>
    <property type="molecule type" value="Genomic_DNA"/>
</dbReference>
<dbReference type="STRING" id="457427.SSOG_07348"/>
<dbReference type="AlphaFoldDB" id="D9WIY1"/>
<keyword evidence="3" id="KW-1185">Reference proteome</keyword>
<sequence length="216" mass="24116">MIVSLLYNVTRKLLTVPSVLPRHGTAKDAELLVLRHENAVPRRQLAGPFRYEPADRFSFAALSALIPRRHWLKISPVTPGTLLAWHRRFIAAKWEGAPADPRGTCPTRASDRRLDGVGDPQRGRYRPRATSLRPHPARVPDRASRGHHRGRLHSHRHSPRQADVRAGVPQARHPAAAHHRDHRPPDPELGGAAGAESHRRPGHTHPVPAFLAARPR</sequence>
<gene>
    <name evidence="2" type="ORF">SSOG_07348</name>
</gene>
<accession>D9WIY1</accession>
<evidence type="ECO:0000313" key="3">
    <source>
        <dbReference type="Proteomes" id="UP000003963"/>
    </source>
</evidence>
<reference evidence="2 3" key="1">
    <citation type="submission" date="2009-02" db="EMBL/GenBank/DDBJ databases">
        <title>Annotation of Streptomyces hygroscopicus strain ATCC 53653.</title>
        <authorList>
            <consortium name="The Broad Institute Genome Sequencing Platform"/>
            <consortium name="Broad Institute Microbial Sequencing Center"/>
            <person name="Fischbach M."/>
            <person name="Godfrey P."/>
            <person name="Ward D."/>
            <person name="Young S."/>
            <person name="Zeng Q."/>
            <person name="Koehrsen M."/>
            <person name="Alvarado L."/>
            <person name="Berlin A.M."/>
            <person name="Bochicchio J."/>
            <person name="Borenstein D."/>
            <person name="Chapman S.B."/>
            <person name="Chen Z."/>
            <person name="Engels R."/>
            <person name="Freedman E."/>
            <person name="Gellesch M."/>
            <person name="Goldberg J."/>
            <person name="Griggs A."/>
            <person name="Gujja S."/>
            <person name="Heilman E.R."/>
            <person name="Heiman D.I."/>
            <person name="Hepburn T.A."/>
            <person name="Howarth C."/>
            <person name="Jen D."/>
            <person name="Larson L."/>
            <person name="Lewis B."/>
            <person name="Mehta T."/>
            <person name="Park D."/>
            <person name="Pearson M."/>
            <person name="Richards J."/>
            <person name="Roberts A."/>
            <person name="Saif S."/>
            <person name="Shea T.D."/>
            <person name="Shenoy N."/>
            <person name="Sisk P."/>
            <person name="Stolte C."/>
            <person name="Sykes S.N."/>
            <person name="Thomson T."/>
            <person name="Walk T."/>
            <person name="White J."/>
            <person name="Yandava C."/>
            <person name="Straight P."/>
            <person name="Clardy J."/>
            <person name="Hung D."/>
            <person name="Kolter R."/>
            <person name="Mekalanos J."/>
            <person name="Walker S."/>
            <person name="Walsh C.T."/>
            <person name="Wieland-Brown L.C."/>
            <person name="Haas B."/>
            <person name="Nusbaum C."/>
            <person name="Birren B."/>
        </authorList>
    </citation>
    <scope>NUCLEOTIDE SEQUENCE [LARGE SCALE GENOMIC DNA]</scope>
    <source>
        <strain evidence="2 3">ATCC 53653</strain>
    </source>
</reference>
<proteinExistence type="predicted"/>